<feature type="transmembrane region" description="Helical" evidence="1">
    <location>
        <begin position="142"/>
        <end position="170"/>
    </location>
</feature>
<name>A0ABQ5LZ69_9RHOB</name>
<keyword evidence="4" id="KW-1185">Reference proteome</keyword>
<feature type="transmembrane region" description="Helical" evidence="1">
    <location>
        <begin position="182"/>
        <end position="200"/>
    </location>
</feature>
<keyword evidence="3" id="KW-0645">Protease</keyword>
<comment type="caution">
    <text evidence="3">The sequence shown here is derived from an EMBL/GenBank/DDBJ whole genome shotgun (WGS) entry which is preliminary data.</text>
</comment>
<dbReference type="Proteomes" id="UP001144205">
    <property type="component" value="Unassembled WGS sequence"/>
</dbReference>
<protein>
    <submittedName>
        <fullName evidence="3">CAAX amino protease</fullName>
    </submittedName>
</protein>
<accession>A0ABQ5LZ69</accession>
<keyword evidence="1" id="KW-0812">Transmembrane</keyword>
<feature type="domain" description="CAAX prenyl protease 2/Lysostaphin resistance protein A-like" evidence="2">
    <location>
        <begin position="142"/>
        <end position="243"/>
    </location>
</feature>
<dbReference type="Pfam" id="PF02517">
    <property type="entry name" value="Rce1-like"/>
    <property type="match status" value="1"/>
</dbReference>
<reference evidence="3" key="1">
    <citation type="journal article" date="2023" name="Int. J. Syst. Evol. Microbiol.">
        <title>Sinisalibacter aestuarii sp. nov., isolated from estuarine sediment of the Arakawa River.</title>
        <authorList>
            <person name="Arafat S.T."/>
            <person name="Hirano S."/>
            <person name="Sato A."/>
            <person name="Takeuchi K."/>
            <person name="Yasuda T."/>
            <person name="Terahara T."/>
            <person name="Hamada M."/>
            <person name="Kobayashi T."/>
        </authorList>
    </citation>
    <scope>NUCLEOTIDE SEQUENCE</scope>
    <source>
        <strain evidence="3">B-399</strain>
    </source>
</reference>
<evidence type="ECO:0000259" key="2">
    <source>
        <dbReference type="Pfam" id="PF02517"/>
    </source>
</evidence>
<feature type="transmembrane region" description="Helical" evidence="1">
    <location>
        <begin position="206"/>
        <end position="226"/>
    </location>
</feature>
<dbReference type="GO" id="GO:0006508">
    <property type="term" value="P:proteolysis"/>
    <property type="evidence" value="ECO:0007669"/>
    <property type="project" value="UniProtKB-KW"/>
</dbReference>
<feature type="transmembrane region" description="Helical" evidence="1">
    <location>
        <begin position="64"/>
        <end position="86"/>
    </location>
</feature>
<proteinExistence type="predicted"/>
<dbReference type="EMBL" id="BROH01000024">
    <property type="protein sequence ID" value="GKY90252.1"/>
    <property type="molecule type" value="Genomic_DNA"/>
</dbReference>
<keyword evidence="3" id="KW-0378">Hydrolase</keyword>
<keyword evidence="1" id="KW-0472">Membrane</keyword>
<feature type="transmembrane region" description="Helical" evidence="1">
    <location>
        <begin position="29"/>
        <end position="52"/>
    </location>
</feature>
<dbReference type="RefSeq" id="WP_281844141.1">
    <property type="nucleotide sequence ID" value="NZ_BROH01000024.1"/>
</dbReference>
<feature type="transmembrane region" description="Helical" evidence="1">
    <location>
        <begin position="238"/>
        <end position="256"/>
    </location>
</feature>
<evidence type="ECO:0000313" key="3">
    <source>
        <dbReference type="EMBL" id="GKY90252.1"/>
    </source>
</evidence>
<gene>
    <name evidence="3" type="ORF">STA1M1_41210</name>
</gene>
<organism evidence="3 4">
    <name type="scientific">Sinisalibacter aestuarii</name>
    <dbReference type="NCBI Taxonomy" id="2949426"/>
    <lineage>
        <taxon>Bacteria</taxon>
        <taxon>Pseudomonadati</taxon>
        <taxon>Pseudomonadota</taxon>
        <taxon>Alphaproteobacteria</taxon>
        <taxon>Rhodobacterales</taxon>
        <taxon>Roseobacteraceae</taxon>
        <taxon>Sinisalibacter</taxon>
    </lineage>
</organism>
<evidence type="ECO:0000256" key="1">
    <source>
        <dbReference type="SAM" id="Phobius"/>
    </source>
</evidence>
<dbReference type="InterPro" id="IPR003675">
    <property type="entry name" value="Rce1/LyrA-like_dom"/>
</dbReference>
<dbReference type="GO" id="GO:0008233">
    <property type="term" value="F:peptidase activity"/>
    <property type="evidence" value="ECO:0007669"/>
    <property type="project" value="UniProtKB-KW"/>
</dbReference>
<keyword evidence="1" id="KW-1133">Transmembrane helix</keyword>
<feature type="transmembrane region" description="Helical" evidence="1">
    <location>
        <begin position="98"/>
        <end position="122"/>
    </location>
</feature>
<sequence length="257" mass="27788">MSDRSATPERMFWFERKGDDFPYYRGRPVGIATGGWVLVLAGVALGFAVLLLGPRMVDGGAWRYLLAFLFWAIPLAALALVAGRHWTALFRPVRGVDVLLMIGFAVLNLLVTLVTGALITSLTDATANSAMSDAGALEAGQALHFFALTGIQLIGEEVTSILPFLALLWWFTARGGMGRKSAIMLAVLIVAVIFAIEHGATYDWKIVQLLLGVAIARIVLILPYIITRNLWVSAGAHILNDWIFFGLSMLTATAAAT</sequence>
<evidence type="ECO:0000313" key="4">
    <source>
        <dbReference type="Proteomes" id="UP001144205"/>
    </source>
</evidence>